<name>A0A2K1E0Q4_9FLAO</name>
<organism evidence="1 2">
    <name type="scientific">Hanstruepera neustonica</name>
    <dbReference type="NCBI Taxonomy" id="1445657"/>
    <lineage>
        <taxon>Bacteria</taxon>
        <taxon>Pseudomonadati</taxon>
        <taxon>Bacteroidota</taxon>
        <taxon>Flavobacteriia</taxon>
        <taxon>Flavobacteriales</taxon>
        <taxon>Flavobacteriaceae</taxon>
        <taxon>Hanstruepera</taxon>
    </lineage>
</organism>
<keyword evidence="2" id="KW-1185">Reference proteome</keyword>
<sequence>MGIMNRFFKVLICLFFVTNSYLSLGQNEISFEINRNVFKDLGEFLITEDGAMLKTMIVPGDFQNLINEAKGDKSFGENVEMGFIEGTKIFFIQEVEQKNEEVVFTLLIMKKAGENQIINLMAFMPNDKKENYYQMIVEAAKSAKIIEE</sequence>
<dbReference type="AlphaFoldDB" id="A0A2K1E0Q4"/>
<reference evidence="1 2" key="1">
    <citation type="submission" date="2018-01" db="EMBL/GenBank/DDBJ databases">
        <title>The draft genome of Hanstruepera neustonica JCM19743.</title>
        <authorList>
            <person name="He R.-H."/>
            <person name="Du Z.-J."/>
        </authorList>
    </citation>
    <scope>NUCLEOTIDE SEQUENCE [LARGE SCALE GENOMIC DNA]</scope>
    <source>
        <strain evidence="1 2">JCM19743</strain>
    </source>
</reference>
<protein>
    <recommendedName>
        <fullName evidence="3">DUF4252 domain-containing protein</fullName>
    </recommendedName>
</protein>
<proteinExistence type="predicted"/>
<evidence type="ECO:0000313" key="1">
    <source>
        <dbReference type="EMBL" id="PNQ73834.1"/>
    </source>
</evidence>
<evidence type="ECO:0008006" key="3">
    <source>
        <dbReference type="Google" id="ProtNLM"/>
    </source>
</evidence>
<accession>A0A2K1E0Q4</accession>
<dbReference type="EMBL" id="POWF01000002">
    <property type="protein sequence ID" value="PNQ73834.1"/>
    <property type="molecule type" value="Genomic_DNA"/>
</dbReference>
<gene>
    <name evidence="1" type="ORF">C1T31_05745</name>
</gene>
<evidence type="ECO:0000313" key="2">
    <source>
        <dbReference type="Proteomes" id="UP000236641"/>
    </source>
</evidence>
<dbReference type="Proteomes" id="UP000236641">
    <property type="component" value="Unassembled WGS sequence"/>
</dbReference>
<comment type="caution">
    <text evidence="1">The sequence shown here is derived from an EMBL/GenBank/DDBJ whole genome shotgun (WGS) entry which is preliminary data.</text>
</comment>